<evidence type="ECO:0000313" key="3">
    <source>
        <dbReference type="Proteomes" id="UP000077266"/>
    </source>
</evidence>
<dbReference type="SMART" id="SM00256">
    <property type="entry name" value="FBOX"/>
    <property type="match status" value="1"/>
</dbReference>
<dbReference type="InterPro" id="IPR001810">
    <property type="entry name" value="F-box_dom"/>
</dbReference>
<dbReference type="OrthoDB" id="550575at2759"/>
<dbReference type="SUPFAM" id="SSF81383">
    <property type="entry name" value="F-box domain"/>
    <property type="match status" value="1"/>
</dbReference>
<evidence type="ECO:0000313" key="2">
    <source>
        <dbReference type="EMBL" id="KZV84663.1"/>
    </source>
</evidence>
<protein>
    <recommendedName>
        <fullName evidence="1">F-box domain-containing protein</fullName>
    </recommendedName>
</protein>
<dbReference type="Gene3D" id="1.20.1280.50">
    <property type="match status" value="1"/>
</dbReference>
<dbReference type="Pfam" id="PF12937">
    <property type="entry name" value="F-box-like"/>
    <property type="match status" value="1"/>
</dbReference>
<dbReference type="InterPro" id="IPR036047">
    <property type="entry name" value="F-box-like_dom_sf"/>
</dbReference>
<dbReference type="InParanoid" id="A0A165DJ18"/>
<keyword evidence="3" id="KW-1185">Reference proteome</keyword>
<evidence type="ECO:0000259" key="1">
    <source>
        <dbReference type="SMART" id="SM00256"/>
    </source>
</evidence>
<reference evidence="2 3" key="1">
    <citation type="journal article" date="2016" name="Mol. Biol. Evol.">
        <title>Comparative Genomics of Early-Diverging Mushroom-Forming Fungi Provides Insights into the Origins of Lignocellulose Decay Capabilities.</title>
        <authorList>
            <person name="Nagy L.G."/>
            <person name="Riley R."/>
            <person name="Tritt A."/>
            <person name="Adam C."/>
            <person name="Daum C."/>
            <person name="Floudas D."/>
            <person name="Sun H."/>
            <person name="Yadav J.S."/>
            <person name="Pangilinan J."/>
            <person name="Larsson K.H."/>
            <person name="Matsuura K."/>
            <person name="Barry K."/>
            <person name="Labutti K."/>
            <person name="Kuo R."/>
            <person name="Ohm R.A."/>
            <person name="Bhattacharya S.S."/>
            <person name="Shirouzu T."/>
            <person name="Yoshinaga Y."/>
            <person name="Martin F.M."/>
            <person name="Grigoriev I.V."/>
            <person name="Hibbett D.S."/>
        </authorList>
    </citation>
    <scope>NUCLEOTIDE SEQUENCE [LARGE SCALE GENOMIC DNA]</scope>
    <source>
        <strain evidence="2 3">HHB12029</strain>
    </source>
</reference>
<proteinExistence type="predicted"/>
<gene>
    <name evidence="2" type="ORF">EXIGLDRAFT_776332</name>
</gene>
<dbReference type="EMBL" id="KV426216">
    <property type="protein sequence ID" value="KZV84663.1"/>
    <property type="molecule type" value="Genomic_DNA"/>
</dbReference>
<dbReference type="AlphaFoldDB" id="A0A165DJ18"/>
<name>A0A165DJ18_EXIGL</name>
<dbReference type="Proteomes" id="UP000077266">
    <property type="component" value="Unassembled WGS sequence"/>
</dbReference>
<sequence length="541" mass="60421">MPDYTERVPLELLPHIFNYLPQPADLFAAAAVCARWRTPAKQHDNCYRSASMDTSDWWSVGEASGRKKFKRFRDDIQTACETGTYLHVTLTLVYHAWANRRELLDLTQKIFDVTGTVTCVALIRRISTEMPVLYSAAFFAAVCEVPAPALQHFHIRVYGDPPLELIPSDLFCGQAPCLTSVSWQGIAALPEQPVLAFARVETVACRPDDVGMKDLYGGITRQFPRLRRLACYIPDDPRRPSWKFADGSGDFDALAARLHSLSITMKSLATLHPDWVEGDISSLWSACAPIPSIRLHWVGRPPASIRGAFDLEPVVLALHHKLAPSHLSHERTATFEPSSWVQEINNHDYEHGDVNSEADSPRLLHAQFTLASSRSRRARTILVDGPHLEWCLSEVSGAAVTSNITFVRIWHAFIRYSPPCVAFLAALPALSRLHLDICDHSSGGYGEVPDADRTQHRTSLWPSLDVLCIGACANQRDSVRPEYLLELCTVLRLAEEAPGKSRPALDISDRVVYDVEPMERLLRAFFSELRHTAGPCALECL</sequence>
<organism evidence="2 3">
    <name type="scientific">Exidia glandulosa HHB12029</name>
    <dbReference type="NCBI Taxonomy" id="1314781"/>
    <lineage>
        <taxon>Eukaryota</taxon>
        <taxon>Fungi</taxon>
        <taxon>Dikarya</taxon>
        <taxon>Basidiomycota</taxon>
        <taxon>Agaricomycotina</taxon>
        <taxon>Agaricomycetes</taxon>
        <taxon>Auriculariales</taxon>
        <taxon>Exidiaceae</taxon>
        <taxon>Exidia</taxon>
    </lineage>
</organism>
<accession>A0A165DJ18</accession>
<feature type="domain" description="F-box" evidence="1">
    <location>
        <begin position="8"/>
        <end position="49"/>
    </location>
</feature>